<dbReference type="CDD" id="cd01285">
    <property type="entry name" value="nucleoside_deaminase"/>
    <property type="match status" value="1"/>
</dbReference>
<dbReference type="eggNOG" id="KOG1018">
    <property type="taxonomic scope" value="Eukaryota"/>
</dbReference>
<keyword evidence="7" id="KW-0479">Metal-binding</keyword>
<dbReference type="GO" id="GO:0004131">
    <property type="term" value="F:cytosine deaminase activity"/>
    <property type="evidence" value="ECO:0007669"/>
    <property type="project" value="UniProtKB-EC"/>
</dbReference>
<evidence type="ECO:0000256" key="3">
    <source>
        <dbReference type="ARBA" id="ARBA00004496"/>
    </source>
</evidence>
<evidence type="ECO:0000256" key="11">
    <source>
        <dbReference type="ARBA" id="ARBA00050113"/>
    </source>
</evidence>
<evidence type="ECO:0000256" key="2">
    <source>
        <dbReference type="ARBA" id="ARBA00004123"/>
    </source>
</evidence>
<dbReference type="HOGENOM" id="CLU_025810_7_2_1"/>
<dbReference type="InParanoid" id="K1XX28"/>
<keyword evidence="8" id="KW-0378">Hydrolase</keyword>
<comment type="subunit">
    <text evidence="5">Homodimer.</text>
</comment>
<sequence>MNDREAFAIAVDEAKISYREGGVPVRYSARPPVSFYLDESAVPVASFTKKIWNGAIGAALVSRAGTLLGRGHNQRVQKGSAIHHGETSALENSGRLQASAYRGATMFTTLSPCDMCTGACLLYGIARVVIGENQTFLGGEAQLRKRGVEVVVLGDEECRGLMEAFIREKPEIWNEDIGEEERVYSKELK</sequence>
<dbReference type="EC" id="3.5.4.1" evidence="14"/>
<dbReference type="GO" id="GO:0019858">
    <property type="term" value="P:cytosine metabolic process"/>
    <property type="evidence" value="ECO:0007669"/>
    <property type="project" value="TreeGrafter"/>
</dbReference>
<comment type="pathway">
    <text evidence="13">Pyrimidine metabolism; UMP biosynthesis via salvage pathway; uracil from cytosine: step 1/1.</text>
</comment>
<comment type="similarity">
    <text evidence="4">Belongs to the cytidine and deoxycytidylate deaminase family.</text>
</comment>
<proteinExistence type="inferred from homology"/>
<dbReference type="OrthoDB" id="408702at2759"/>
<protein>
    <recommendedName>
        <fullName evidence="15">Cytosine deaminase</fullName>
        <ecNumber evidence="14">3.5.4.1</ecNumber>
    </recommendedName>
    <alternativeName>
        <fullName evidence="16">Cytosine aminohydrolase</fullName>
    </alternativeName>
</protein>
<dbReference type="PROSITE" id="PS51747">
    <property type="entry name" value="CYT_DCMP_DEAMINASES_2"/>
    <property type="match status" value="1"/>
</dbReference>
<dbReference type="PANTHER" id="PTHR11079:SF190">
    <property type="entry name" value="CYTOSINE DEAMINASE"/>
    <property type="match status" value="1"/>
</dbReference>
<dbReference type="PANTHER" id="PTHR11079">
    <property type="entry name" value="CYTOSINE DEAMINASE FAMILY MEMBER"/>
    <property type="match status" value="1"/>
</dbReference>
<organism evidence="18 19">
    <name type="scientific">Marssonina brunnea f. sp. multigermtubi (strain MB_m1)</name>
    <name type="common">Marssonina leaf spot fungus</name>
    <dbReference type="NCBI Taxonomy" id="1072389"/>
    <lineage>
        <taxon>Eukaryota</taxon>
        <taxon>Fungi</taxon>
        <taxon>Dikarya</taxon>
        <taxon>Ascomycota</taxon>
        <taxon>Pezizomycotina</taxon>
        <taxon>Leotiomycetes</taxon>
        <taxon>Helotiales</taxon>
        <taxon>Drepanopezizaceae</taxon>
        <taxon>Drepanopeziza</taxon>
    </lineage>
</organism>
<accession>K1XX28</accession>
<evidence type="ECO:0000256" key="12">
    <source>
        <dbReference type="ARBA" id="ARBA00056232"/>
    </source>
</evidence>
<dbReference type="InterPro" id="IPR002125">
    <property type="entry name" value="CMP_dCMP_dom"/>
</dbReference>
<dbReference type="InterPro" id="IPR016193">
    <property type="entry name" value="Cytidine_deaminase-like"/>
</dbReference>
<evidence type="ECO:0000256" key="10">
    <source>
        <dbReference type="ARBA" id="ARBA00023242"/>
    </source>
</evidence>
<feature type="domain" description="CMP/dCMP-type deaminase" evidence="17">
    <location>
        <begin position="1"/>
        <end position="150"/>
    </location>
</feature>
<dbReference type="GO" id="GO:0008655">
    <property type="term" value="P:pyrimidine-containing compound salvage"/>
    <property type="evidence" value="ECO:0007669"/>
    <property type="project" value="TreeGrafter"/>
</dbReference>
<evidence type="ECO:0000256" key="13">
    <source>
        <dbReference type="ARBA" id="ARBA00060700"/>
    </source>
</evidence>
<dbReference type="KEGG" id="mbe:MBM_04901"/>
<keyword evidence="10" id="KW-0539">Nucleus</keyword>
<comment type="cofactor">
    <cofactor evidence="1">
        <name>Zn(2+)</name>
        <dbReference type="ChEBI" id="CHEBI:29105"/>
    </cofactor>
</comment>
<comment type="subcellular location">
    <subcellularLocation>
        <location evidence="3">Cytoplasm</location>
    </subcellularLocation>
    <subcellularLocation>
        <location evidence="2">Nucleus</location>
    </subcellularLocation>
</comment>
<name>K1XX28_MARBU</name>
<gene>
    <name evidence="18" type="ORF">MBM_04901</name>
</gene>
<keyword evidence="6" id="KW-0963">Cytoplasm</keyword>
<dbReference type="STRING" id="1072389.K1XX28"/>
<evidence type="ECO:0000256" key="9">
    <source>
        <dbReference type="ARBA" id="ARBA00022833"/>
    </source>
</evidence>
<keyword evidence="9" id="KW-0862">Zinc</keyword>
<dbReference type="FunFam" id="3.40.140.10:FF:000016">
    <property type="entry name" value="Cytosine deaminase"/>
    <property type="match status" value="1"/>
</dbReference>
<dbReference type="GO" id="GO:0005634">
    <property type="term" value="C:nucleus"/>
    <property type="evidence" value="ECO:0007669"/>
    <property type="project" value="UniProtKB-SubCell"/>
</dbReference>
<comment type="function">
    <text evidence="12">Catalyzes the hydrolytic deamination of cytosine to uracil or 5-methylcytosine to thymine. Is involved in the pyrimidine salvage pathway, which allows the cell to utilize cytosine for pyrimidine nucleotide synthesis.</text>
</comment>
<reference evidence="18 19" key="1">
    <citation type="journal article" date="2012" name="BMC Genomics">
        <title>Sequencing the genome of Marssonina brunnea reveals fungus-poplar co-evolution.</title>
        <authorList>
            <person name="Zhu S."/>
            <person name="Cao Y.-Z."/>
            <person name="Jiang C."/>
            <person name="Tan B.-Y."/>
            <person name="Wang Z."/>
            <person name="Feng S."/>
            <person name="Zhang L."/>
            <person name="Su X.-H."/>
            <person name="Brejova B."/>
            <person name="Vinar T."/>
            <person name="Xu M."/>
            <person name="Wang M.-X."/>
            <person name="Zhang S.-G."/>
            <person name="Huang M.-R."/>
            <person name="Wu R."/>
            <person name="Zhou Y."/>
        </authorList>
    </citation>
    <scope>NUCLEOTIDE SEQUENCE [LARGE SCALE GENOMIC DNA]</scope>
    <source>
        <strain evidence="18 19">MB_m1</strain>
    </source>
</reference>
<evidence type="ECO:0000259" key="17">
    <source>
        <dbReference type="PROSITE" id="PS51747"/>
    </source>
</evidence>
<dbReference type="GO" id="GO:0046087">
    <property type="term" value="P:cytidine metabolic process"/>
    <property type="evidence" value="ECO:0007669"/>
    <property type="project" value="TreeGrafter"/>
</dbReference>
<dbReference type="AlphaFoldDB" id="K1XX28"/>
<evidence type="ECO:0000256" key="5">
    <source>
        <dbReference type="ARBA" id="ARBA00011738"/>
    </source>
</evidence>
<evidence type="ECO:0000313" key="18">
    <source>
        <dbReference type="EMBL" id="EKD17324.1"/>
    </source>
</evidence>
<evidence type="ECO:0000256" key="7">
    <source>
        <dbReference type="ARBA" id="ARBA00022723"/>
    </source>
</evidence>
<evidence type="ECO:0000256" key="8">
    <source>
        <dbReference type="ARBA" id="ARBA00022801"/>
    </source>
</evidence>
<dbReference type="Gene3D" id="3.40.140.10">
    <property type="entry name" value="Cytidine Deaminase, domain 2"/>
    <property type="match status" value="1"/>
</dbReference>
<dbReference type="EMBL" id="JH921437">
    <property type="protein sequence ID" value="EKD17324.1"/>
    <property type="molecule type" value="Genomic_DNA"/>
</dbReference>
<dbReference type="Proteomes" id="UP000006753">
    <property type="component" value="Unassembled WGS sequence"/>
</dbReference>
<dbReference type="FunCoup" id="K1XX28">
    <property type="interactions" value="137"/>
</dbReference>
<dbReference type="GO" id="GO:0046872">
    <property type="term" value="F:metal ion binding"/>
    <property type="evidence" value="ECO:0007669"/>
    <property type="project" value="UniProtKB-KW"/>
</dbReference>
<evidence type="ECO:0000256" key="16">
    <source>
        <dbReference type="ARBA" id="ARBA00084039"/>
    </source>
</evidence>
<comment type="catalytic activity">
    <reaction evidence="11">
        <text>cytosine + H2O + H(+) = uracil + NH4(+)</text>
        <dbReference type="Rhea" id="RHEA:20605"/>
        <dbReference type="ChEBI" id="CHEBI:15377"/>
        <dbReference type="ChEBI" id="CHEBI:15378"/>
        <dbReference type="ChEBI" id="CHEBI:16040"/>
        <dbReference type="ChEBI" id="CHEBI:17568"/>
        <dbReference type="ChEBI" id="CHEBI:28938"/>
        <dbReference type="EC" id="3.5.4.1"/>
    </reaction>
</comment>
<evidence type="ECO:0000256" key="4">
    <source>
        <dbReference type="ARBA" id="ARBA00006576"/>
    </source>
</evidence>
<dbReference type="SUPFAM" id="SSF53927">
    <property type="entry name" value="Cytidine deaminase-like"/>
    <property type="match status" value="1"/>
</dbReference>
<evidence type="ECO:0000313" key="19">
    <source>
        <dbReference type="Proteomes" id="UP000006753"/>
    </source>
</evidence>
<dbReference type="OMA" id="MCTGACL"/>
<evidence type="ECO:0000256" key="1">
    <source>
        <dbReference type="ARBA" id="ARBA00001947"/>
    </source>
</evidence>
<evidence type="ECO:0000256" key="6">
    <source>
        <dbReference type="ARBA" id="ARBA00022490"/>
    </source>
</evidence>
<evidence type="ECO:0000256" key="14">
    <source>
        <dbReference type="ARBA" id="ARBA00066550"/>
    </source>
</evidence>
<keyword evidence="19" id="KW-1185">Reference proteome</keyword>
<dbReference type="GO" id="GO:0008835">
    <property type="term" value="F:diaminohydroxyphosphoribosylaminopyrimidine deaminase activity"/>
    <property type="evidence" value="ECO:0007669"/>
    <property type="project" value="TreeGrafter"/>
</dbReference>
<dbReference type="GO" id="GO:0005737">
    <property type="term" value="C:cytoplasm"/>
    <property type="evidence" value="ECO:0007669"/>
    <property type="project" value="UniProtKB-SubCell"/>
</dbReference>
<dbReference type="Pfam" id="PF00383">
    <property type="entry name" value="dCMP_cyt_deam_1"/>
    <property type="match status" value="1"/>
</dbReference>
<evidence type="ECO:0000256" key="15">
    <source>
        <dbReference type="ARBA" id="ARBA00074321"/>
    </source>
</evidence>